<accession>A0A140D925</accession>
<dbReference type="OrthoDB" id="4269629at2"/>
<dbReference type="AlphaFoldDB" id="A0A140D925"/>
<dbReference type="Pfam" id="PF07676">
    <property type="entry name" value="PD40"/>
    <property type="match status" value="3"/>
</dbReference>
<dbReference type="EMBL" id="CP014206">
    <property type="protein sequence ID" value="AMK09692.1"/>
    <property type="molecule type" value="Genomic_DNA"/>
</dbReference>
<reference evidence="3 5" key="2">
    <citation type="submission" date="2019-03" db="EMBL/GenBank/DDBJ databases">
        <title>Genomic Encyclopedia of Type Strains, Phase IV (KMG-IV): sequencing the most valuable type-strain genomes for metagenomic binning, comparative biology and taxonomic classification.</title>
        <authorList>
            <person name="Goeker M."/>
        </authorList>
    </citation>
    <scope>NUCLEOTIDE SEQUENCE [LARGE SCALE GENOMIC DNA]</scope>
    <source>
        <strain evidence="3 5">DSM 101483</strain>
    </source>
</reference>
<evidence type="ECO:0000313" key="5">
    <source>
        <dbReference type="Proteomes" id="UP000295506"/>
    </source>
</evidence>
<evidence type="ECO:0000256" key="1">
    <source>
        <dbReference type="SAM" id="SignalP"/>
    </source>
</evidence>
<reference evidence="2 4" key="1">
    <citation type="journal article" date="2016" name="Front. Microbiol.">
        <title>Genome Sequence of the Piezophilic, Mesophilic Sulfate-Reducing Bacterium Desulfovibrio indicus J2T.</title>
        <authorList>
            <person name="Cao J."/>
            <person name="Maignien L."/>
            <person name="Shao Z."/>
            <person name="Alain K."/>
            <person name="Jebbar M."/>
        </authorList>
    </citation>
    <scope>NUCLEOTIDE SEQUENCE [LARGE SCALE GENOMIC DNA]</scope>
    <source>
        <strain evidence="2 4">J2</strain>
    </source>
</reference>
<organism evidence="3 5">
    <name type="scientific">Pseudodesulfovibrio indicus</name>
    <dbReference type="NCBI Taxonomy" id="1716143"/>
    <lineage>
        <taxon>Bacteria</taxon>
        <taxon>Pseudomonadati</taxon>
        <taxon>Thermodesulfobacteriota</taxon>
        <taxon>Desulfovibrionia</taxon>
        <taxon>Desulfovibrionales</taxon>
        <taxon>Desulfovibrionaceae</taxon>
    </lineage>
</organism>
<keyword evidence="4" id="KW-1185">Reference proteome</keyword>
<feature type="signal peptide" evidence="1">
    <location>
        <begin position="1"/>
        <end position="29"/>
    </location>
</feature>
<evidence type="ECO:0000313" key="3">
    <source>
        <dbReference type="EMBL" id="TDT86352.1"/>
    </source>
</evidence>
<dbReference type="Proteomes" id="UP000295506">
    <property type="component" value="Unassembled WGS sequence"/>
</dbReference>
<dbReference type="Gene3D" id="2.120.10.30">
    <property type="entry name" value="TolB, C-terminal domain"/>
    <property type="match status" value="1"/>
</dbReference>
<proteinExistence type="predicted"/>
<dbReference type="RefSeq" id="WP_066799057.1">
    <property type="nucleotide sequence ID" value="NZ_CP014206.1"/>
</dbReference>
<dbReference type="InterPro" id="IPR011659">
    <property type="entry name" value="WD40"/>
</dbReference>
<evidence type="ECO:0000313" key="2">
    <source>
        <dbReference type="EMBL" id="AMK09692.1"/>
    </source>
</evidence>
<dbReference type="InterPro" id="IPR011042">
    <property type="entry name" value="6-blade_b-propeller_TolB-like"/>
</dbReference>
<dbReference type="KEGG" id="dej:AWY79_00505"/>
<dbReference type="SUPFAM" id="SSF82171">
    <property type="entry name" value="DPP6 N-terminal domain-like"/>
    <property type="match status" value="1"/>
</dbReference>
<gene>
    <name evidence="2" type="ORF">AWY79_00505</name>
    <name evidence="3" type="ORF">EDC59_11326</name>
</gene>
<sequence length="545" mass="58800">MTFANLPKPAALLALAAWLILSAPLSAGAYPLFRTPSIQLPPGTSLSAYVGGLAPAGERTEIKMLDPADGALVPSDAASPILRWEDPAAPAWLISLSVDGRPVCRGIVDESSWAPDPALWARIKEGAGDRPIEVAVEGVAYGLLVSSARTSFAVSPDPAGADIAFLRKRLPFRVAKDNPFDSQMVVGDLAEHGKPRVVMQDLPICFNCHAYSQDGSTYGMDMDYKGDKGGYALMDVGEKVTVRDRDVVSWNDYPPPKPAKYSMGLFTSFSPDGRYAASTVGETSAFIMLDDLYFSQMFYPATGQIAIRDRKTGKVVPLPGADDTAYIQTNPSFTPDGARVAFARATVKPELVADIEAGRLIREDPRQNILDADEKYPMQFDLWSVPFNGGKGGSPEPIKGASANGRSNFFPRYSPDGKWLVFTQCATGLVLQPDSRLVIVPAEGGEPRPLRANTGLMNSWHSWSPNSKWLCFASKGNSPFTEIYLTHIDDNGESSPPLRLFRLSHPELAAMVPEFVPPAAGIKQKYMDLADPDGAVGQSIATDGR</sequence>
<dbReference type="EMBL" id="SOBK01000013">
    <property type="protein sequence ID" value="TDT86352.1"/>
    <property type="molecule type" value="Genomic_DNA"/>
</dbReference>
<feature type="chain" id="PRO_5044548686" evidence="1">
    <location>
        <begin position="30"/>
        <end position="545"/>
    </location>
</feature>
<name>A0A140D925_9BACT</name>
<dbReference type="Proteomes" id="UP000055611">
    <property type="component" value="Chromosome"/>
</dbReference>
<evidence type="ECO:0000313" key="4">
    <source>
        <dbReference type="Proteomes" id="UP000055611"/>
    </source>
</evidence>
<protein>
    <submittedName>
        <fullName evidence="3">WD40 repeat protein</fullName>
    </submittedName>
</protein>
<keyword evidence="1" id="KW-0732">Signal</keyword>